<evidence type="ECO:0000256" key="1">
    <source>
        <dbReference type="ARBA" id="ARBA00023015"/>
    </source>
</evidence>
<comment type="caution">
    <text evidence="5">The sequence shown here is derived from an EMBL/GenBank/DDBJ whole genome shotgun (WGS) entry which is preliminary data.</text>
</comment>
<dbReference type="PROSITE" id="PS01124">
    <property type="entry name" value="HTH_ARAC_FAMILY_2"/>
    <property type="match status" value="1"/>
</dbReference>
<name>A0ABS9T9M2_9PSEU</name>
<dbReference type="PANTHER" id="PTHR46796">
    <property type="entry name" value="HTH-TYPE TRANSCRIPTIONAL ACTIVATOR RHAS-RELATED"/>
    <property type="match status" value="1"/>
</dbReference>
<dbReference type="InterPro" id="IPR018062">
    <property type="entry name" value="HTH_AraC-typ_CS"/>
</dbReference>
<dbReference type="SUPFAM" id="SSF46689">
    <property type="entry name" value="Homeodomain-like"/>
    <property type="match status" value="1"/>
</dbReference>
<dbReference type="Gene3D" id="1.10.10.60">
    <property type="entry name" value="Homeodomain-like"/>
    <property type="match status" value="1"/>
</dbReference>
<dbReference type="Pfam" id="PF12833">
    <property type="entry name" value="HTH_18"/>
    <property type="match status" value="1"/>
</dbReference>
<dbReference type="Pfam" id="PF14525">
    <property type="entry name" value="AraC_binding_2"/>
    <property type="match status" value="1"/>
</dbReference>
<evidence type="ECO:0000313" key="5">
    <source>
        <dbReference type="EMBL" id="MCH6164991.1"/>
    </source>
</evidence>
<dbReference type="SMART" id="SM00342">
    <property type="entry name" value="HTH_ARAC"/>
    <property type="match status" value="1"/>
</dbReference>
<evidence type="ECO:0000259" key="4">
    <source>
        <dbReference type="PROSITE" id="PS01124"/>
    </source>
</evidence>
<evidence type="ECO:0000313" key="6">
    <source>
        <dbReference type="Proteomes" id="UP001299970"/>
    </source>
</evidence>
<reference evidence="5 6" key="1">
    <citation type="submission" date="2022-03" db="EMBL/GenBank/DDBJ databases">
        <title>Pseudonocardia alaer sp. nov., a novel actinomycete isolated from reed forest soil.</title>
        <authorList>
            <person name="Wang L."/>
        </authorList>
    </citation>
    <scope>NUCLEOTIDE SEQUENCE [LARGE SCALE GENOMIC DNA]</scope>
    <source>
        <strain evidence="5 6">Y-16303</strain>
    </source>
</reference>
<dbReference type="InterPro" id="IPR050204">
    <property type="entry name" value="AraC_XylS_family_regulators"/>
</dbReference>
<proteinExistence type="predicted"/>
<evidence type="ECO:0000256" key="3">
    <source>
        <dbReference type="ARBA" id="ARBA00023163"/>
    </source>
</evidence>
<dbReference type="EMBL" id="JAKXMK010000003">
    <property type="protein sequence ID" value="MCH6164991.1"/>
    <property type="molecule type" value="Genomic_DNA"/>
</dbReference>
<keyword evidence="1" id="KW-0805">Transcription regulation</keyword>
<gene>
    <name evidence="5" type="ORF">MMF94_04790</name>
</gene>
<evidence type="ECO:0000256" key="2">
    <source>
        <dbReference type="ARBA" id="ARBA00023125"/>
    </source>
</evidence>
<dbReference type="PANTHER" id="PTHR46796:SF6">
    <property type="entry name" value="ARAC SUBFAMILY"/>
    <property type="match status" value="1"/>
</dbReference>
<organism evidence="5 6">
    <name type="scientific">Pseudonocardia alaniniphila</name>
    <dbReference type="NCBI Taxonomy" id="75291"/>
    <lineage>
        <taxon>Bacteria</taxon>
        <taxon>Bacillati</taxon>
        <taxon>Actinomycetota</taxon>
        <taxon>Actinomycetes</taxon>
        <taxon>Pseudonocardiales</taxon>
        <taxon>Pseudonocardiaceae</taxon>
        <taxon>Pseudonocardia</taxon>
    </lineage>
</organism>
<dbReference type="InterPro" id="IPR035418">
    <property type="entry name" value="AraC-bd_2"/>
</dbReference>
<dbReference type="Proteomes" id="UP001299970">
    <property type="component" value="Unassembled WGS sequence"/>
</dbReference>
<dbReference type="PROSITE" id="PS00041">
    <property type="entry name" value="HTH_ARAC_FAMILY_1"/>
    <property type="match status" value="1"/>
</dbReference>
<keyword evidence="3" id="KW-0804">Transcription</keyword>
<sequence>MARVISTDAVEAADRLDFWTDAVCDTYIRLDCDAPGHDVVGDIRVGSVATLEFSRVTSTAQQVRRTRSLIAAAAEDYVLVGVQAEGVGYVVQDERIAQLRPGDFAVYDSTRPYELRFEDDFQQYVLMIPGPTLRAQLGPASEFTARSVCGSRGAGALAAEMIRMLNTGITVIEPSAAADVALGIEHIVTAGLSSLVARSAPEPTRAARREQVKACARGRLRDPRLSVASIAAHLHTSVSTLHRAFAGEPCSISEWIWAQRLDAVRADLCAPALRHRTIGDLAFSWGFVDASHFSRAFKARFGCTARDVRLAQAGGSTTNWRNDRSR</sequence>
<dbReference type="RefSeq" id="WP_241035005.1">
    <property type="nucleotide sequence ID" value="NZ_BAAAJF010000009.1"/>
</dbReference>
<feature type="domain" description="HTH araC/xylS-type" evidence="4">
    <location>
        <begin position="210"/>
        <end position="311"/>
    </location>
</feature>
<dbReference type="InterPro" id="IPR009057">
    <property type="entry name" value="Homeodomain-like_sf"/>
</dbReference>
<dbReference type="InterPro" id="IPR018060">
    <property type="entry name" value="HTH_AraC"/>
</dbReference>
<keyword evidence="2" id="KW-0238">DNA-binding</keyword>
<accession>A0ABS9T9M2</accession>
<keyword evidence="6" id="KW-1185">Reference proteome</keyword>
<protein>
    <submittedName>
        <fullName evidence="5">Helix-turn-helix domain-containing protein</fullName>
    </submittedName>
</protein>